<dbReference type="PANTHER" id="PTHR45753:SF6">
    <property type="entry name" value="ASPARTATE CARBAMOYLTRANSFERASE"/>
    <property type="match status" value="1"/>
</dbReference>
<feature type="domain" description="Aspartate/ornithine carbamoyltransferase carbamoyl-P binding" evidence="4">
    <location>
        <begin position="88"/>
        <end position="208"/>
    </location>
</feature>
<reference evidence="5 6" key="1">
    <citation type="submission" date="2014-03" db="EMBL/GenBank/DDBJ databases">
        <authorList>
            <person name="Sibley D."/>
            <person name="Venepally P."/>
            <person name="Karamycheva S."/>
            <person name="Hadjithomas M."/>
            <person name="Khan A."/>
            <person name="Brunk B."/>
            <person name="Roos D."/>
            <person name="Caler E."/>
            <person name="Lorenzi H."/>
        </authorList>
    </citation>
    <scope>NUCLEOTIDE SEQUENCE [LARGE SCALE GENOMIC DNA]</scope>
    <source>
        <strain evidence="6">p89</strain>
    </source>
</reference>
<dbReference type="InterPro" id="IPR036901">
    <property type="entry name" value="Asp/Orn_carbamoylTrfase_sf"/>
</dbReference>
<dbReference type="VEuPathDB" id="ToxoDB:TGP89_291640"/>
<protein>
    <submittedName>
        <fullName evidence="5">Aspartate carbamoyltransferase</fullName>
        <ecNumber evidence="5">2.1.3.2</ecNumber>
    </submittedName>
</protein>
<dbReference type="Proteomes" id="UP000028828">
    <property type="component" value="Unassembled WGS sequence"/>
</dbReference>
<dbReference type="GO" id="GO:0044205">
    <property type="term" value="P:'de novo' UMP biosynthetic process"/>
    <property type="evidence" value="ECO:0007669"/>
    <property type="project" value="UniProtKB-UniPathway"/>
</dbReference>
<evidence type="ECO:0000259" key="4">
    <source>
        <dbReference type="Pfam" id="PF02729"/>
    </source>
</evidence>
<dbReference type="UniPathway" id="UPA00070">
    <property type="reaction ID" value="UER00116"/>
</dbReference>
<dbReference type="Pfam" id="PF00185">
    <property type="entry name" value="OTCace"/>
    <property type="match status" value="1"/>
</dbReference>
<evidence type="ECO:0000256" key="1">
    <source>
        <dbReference type="ARBA" id="ARBA00022679"/>
    </source>
</evidence>
<gene>
    <name evidence="5" type="ORF">TGP89_291640</name>
</gene>
<keyword evidence="1 2" id="KW-0808">Transferase</keyword>
<proteinExistence type="inferred from homology"/>
<accession>A0A086JFF7</accession>
<dbReference type="InterPro" id="IPR006132">
    <property type="entry name" value="Asp/Orn_carbamoyltranf_P-bd"/>
</dbReference>
<dbReference type="Pfam" id="PF02729">
    <property type="entry name" value="OTCace_N"/>
    <property type="match status" value="1"/>
</dbReference>
<name>A0A086JFF7_TOXGO</name>
<dbReference type="GO" id="GO:0006520">
    <property type="term" value="P:amino acid metabolic process"/>
    <property type="evidence" value="ECO:0007669"/>
    <property type="project" value="InterPro"/>
</dbReference>
<comment type="caution">
    <text evidence="5">The sequence shown here is derived from an EMBL/GenBank/DDBJ whole genome shotgun (WGS) entry which is preliminary data.</text>
</comment>
<dbReference type="EC" id="2.1.3.2" evidence="5"/>
<feature type="domain" description="Aspartate/ornithine carbamoyltransferase Asp/Orn-binding" evidence="3">
    <location>
        <begin position="248"/>
        <end position="407"/>
    </location>
</feature>
<dbReference type="PROSITE" id="PS00097">
    <property type="entry name" value="CARBAMOYLTRANSFERASE"/>
    <property type="match status" value="1"/>
</dbReference>
<dbReference type="PANTHER" id="PTHR45753">
    <property type="entry name" value="ORNITHINE CARBAMOYLTRANSFERASE, MITOCHONDRIAL"/>
    <property type="match status" value="1"/>
</dbReference>
<dbReference type="PRINTS" id="PR00100">
    <property type="entry name" value="AOTCASE"/>
</dbReference>
<dbReference type="Gene3D" id="3.40.50.1370">
    <property type="entry name" value="Aspartate/ornithine carbamoyltransferase"/>
    <property type="match status" value="2"/>
</dbReference>
<dbReference type="SUPFAM" id="SSF53671">
    <property type="entry name" value="Aspartate/ornithine carbamoyltransferase"/>
    <property type="match status" value="1"/>
</dbReference>
<dbReference type="PRINTS" id="PR00101">
    <property type="entry name" value="ATCASE"/>
</dbReference>
<evidence type="ECO:0000313" key="5">
    <source>
        <dbReference type="EMBL" id="KFG30875.1"/>
    </source>
</evidence>
<comment type="similarity">
    <text evidence="2">Belongs to the aspartate/ornithine carbamoyltransferase superfamily.</text>
</comment>
<dbReference type="OrthoDB" id="1924069at2759"/>
<dbReference type="AlphaFoldDB" id="A0A086JFF7"/>
<dbReference type="EMBL" id="AEYI02002013">
    <property type="protein sequence ID" value="KFG30875.1"/>
    <property type="molecule type" value="Genomic_DNA"/>
</dbReference>
<evidence type="ECO:0000313" key="6">
    <source>
        <dbReference type="Proteomes" id="UP000028828"/>
    </source>
</evidence>
<dbReference type="InterPro" id="IPR006131">
    <property type="entry name" value="Asp_carbamoyltransf_Asp/Orn-bd"/>
</dbReference>
<evidence type="ECO:0000259" key="3">
    <source>
        <dbReference type="Pfam" id="PF00185"/>
    </source>
</evidence>
<organism evidence="5 6">
    <name type="scientific">Toxoplasma gondii p89</name>
    <dbReference type="NCBI Taxonomy" id="943119"/>
    <lineage>
        <taxon>Eukaryota</taxon>
        <taxon>Sar</taxon>
        <taxon>Alveolata</taxon>
        <taxon>Apicomplexa</taxon>
        <taxon>Conoidasida</taxon>
        <taxon>Coccidia</taxon>
        <taxon>Eucoccidiorida</taxon>
        <taxon>Eimeriorina</taxon>
        <taxon>Sarcocystidae</taxon>
        <taxon>Toxoplasma</taxon>
    </lineage>
</organism>
<evidence type="ECO:0000256" key="2">
    <source>
        <dbReference type="RuleBase" id="RU003634"/>
    </source>
</evidence>
<dbReference type="InterPro" id="IPR006130">
    <property type="entry name" value="Asp/Orn_carbamoylTrfase"/>
</dbReference>
<sequence length="423" mass="46895">MEDSKDKAAFSTFCGQLSAAFRHDLIQRAEEKFFRSQLTSVSRLSPPDVVLFVAVASQLRQLLLKSERDAAAYPGTLSETSIQNGCSEGAWCQLLQGKNIATVFFEPSTRTRCSFEAATLRLGGRVISCGDMQTNSSTKKGESLEDSIRMFAAYSDCIVLRHPEKGSMERATRALKDVRVGRPPCCLLSAGDGAGEHPTQALLDLLTVVQLRPRWWEAQLKKIEGDSSCIRDPNEKNNLVEHQPEATLRVAFVGDLKNGRTVHSLALLLSRFDCHLTAVSTEASALPASVAERVRENFKAQGLSGEERLICSSDFPEAIRTSDVLYMTRLQSERLDHPVVPTSGQQFPPSDYQLTRGLLEKHARPHLKVMHPLPRREEIAVDVDDTNHCAYFTQAENGLYMRMALLSVFLNRGTARMLLGQAS</sequence>
<dbReference type="GO" id="GO:0016597">
    <property type="term" value="F:amino acid binding"/>
    <property type="evidence" value="ECO:0007669"/>
    <property type="project" value="InterPro"/>
</dbReference>
<dbReference type="GO" id="GO:0004070">
    <property type="term" value="F:aspartate carbamoyltransferase activity"/>
    <property type="evidence" value="ECO:0007669"/>
    <property type="project" value="UniProtKB-EC"/>
</dbReference>